<feature type="binding site" evidence="7">
    <location>
        <position position="131"/>
    </location>
    <ligand>
        <name>substrate</name>
    </ligand>
</feature>
<dbReference type="Gene3D" id="3.20.20.140">
    <property type="entry name" value="Metal-dependent hydrolases"/>
    <property type="match status" value="1"/>
</dbReference>
<evidence type="ECO:0000256" key="5">
    <source>
        <dbReference type="PIRNR" id="PIRNR038994"/>
    </source>
</evidence>
<dbReference type="PANTHER" id="PTHR11113:SF14">
    <property type="entry name" value="N-ACETYLGLUCOSAMINE-6-PHOSPHATE DEACETYLASE"/>
    <property type="match status" value="1"/>
</dbReference>
<proteinExistence type="inferred from homology"/>
<feature type="binding site" evidence="8">
    <location>
        <position position="120"/>
    </location>
    <ligand>
        <name>Zn(2+)</name>
        <dbReference type="ChEBI" id="CHEBI:29105"/>
    </ligand>
</feature>
<evidence type="ECO:0000313" key="10">
    <source>
        <dbReference type="EMBL" id="AEF41891.1"/>
    </source>
</evidence>
<evidence type="ECO:0000256" key="3">
    <source>
        <dbReference type="ARBA" id="ARBA00022801"/>
    </source>
</evidence>
<feature type="domain" description="Amidohydrolase-related" evidence="9">
    <location>
        <begin position="46"/>
        <end position="370"/>
    </location>
</feature>
<evidence type="ECO:0000256" key="7">
    <source>
        <dbReference type="PIRSR" id="PIRSR038994-2"/>
    </source>
</evidence>
<dbReference type="PIRSF" id="PIRSF038994">
    <property type="entry name" value="NagA"/>
    <property type="match status" value="1"/>
</dbReference>
<evidence type="ECO:0000256" key="1">
    <source>
        <dbReference type="ARBA" id="ARBA00010716"/>
    </source>
</evidence>
<dbReference type="GO" id="GO:0008448">
    <property type="term" value="F:N-acetylglucosamine-6-phosphate deacetylase activity"/>
    <property type="evidence" value="ECO:0007669"/>
    <property type="project" value="InterPro"/>
</dbReference>
<dbReference type="Pfam" id="PF01979">
    <property type="entry name" value="Amidohydro_1"/>
    <property type="match status" value="1"/>
</dbReference>
<evidence type="ECO:0000256" key="6">
    <source>
        <dbReference type="PIRSR" id="PIRSR038994-1"/>
    </source>
</evidence>
<dbReference type="InterPro" id="IPR011059">
    <property type="entry name" value="Metal-dep_hydrolase_composite"/>
</dbReference>
<feature type="binding site" evidence="7">
    <location>
        <begin position="212"/>
        <end position="213"/>
    </location>
    <ligand>
        <name>substrate</name>
    </ligand>
</feature>
<dbReference type="HOGENOM" id="CLU_032482_1_2_11"/>
<evidence type="ECO:0000313" key="11">
    <source>
        <dbReference type="Proteomes" id="UP000009235"/>
    </source>
</evidence>
<organism evidence="10 11">
    <name type="scientific">Hoyosella subflava (strain DSM 45089 / JCM 17490 / NBRC 109087 / DQS3-9A1)</name>
    <name type="common">Amycolicicoccus subflavus</name>
    <dbReference type="NCBI Taxonomy" id="443218"/>
    <lineage>
        <taxon>Bacteria</taxon>
        <taxon>Bacillati</taxon>
        <taxon>Actinomycetota</taxon>
        <taxon>Actinomycetes</taxon>
        <taxon>Mycobacteriales</taxon>
        <taxon>Hoyosellaceae</taxon>
        <taxon>Hoyosella</taxon>
    </lineage>
</organism>
<feature type="binding site" evidence="7">
    <location>
        <begin position="312"/>
        <end position="314"/>
    </location>
    <ligand>
        <name>substrate</name>
    </ligand>
</feature>
<dbReference type="RefSeq" id="WP_013808240.1">
    <property type="nucleotide sequence ID" value="NC_015564.1"/>
</dbReference>
<dbReference type="InterPro" id="IPR032466">
    <property type="entry name" value="Metal_Hydrolase"/>
</dbReference>
<keyword evidence="2 8" id="KW-0479">Metal-binding</keyword>
<evidence type="ECO:0000256" key="8">
    <source>
        <dbReference type="PIRSR" id="PIRSR038994-3"/>
    </source>
</evidence>
<feature type="binding site" evidence="8">
    <location>
        <position position="209"/>
    </location>
    <ligand>
        <name>Zn(2+)</name>
        <dbReference type="ChEBI" id="CHEBI:29105"/>
    </ligand>
</feature>
<comment type="cofactor">
    <cofactor evidence="8">
        <name>a divalent metal cation</name>
        <dbReference type="ChEBI" id="CHEBI:60240"/>
    </cofactor>
    <text evidence="8">Binds 1 divalent metal cation per subunit.</text>
</comment>
<evidence type="ECO:0000259" key="9">
    <source>
        <dbReference type="Pfam" id="PF01979"/>
    </source>
</evidence>
<dbReference type="STRING" id="443218.AS9A_3450"/>
<reference evidence="10 11" key="1">
    <citation type="journal article" date="2011" name="J. Bacteriol.">
        <title>Complete genome sequence of Amycolicicoccus subflavus DQS3-9A1T, an actinomycete isolated from crude oil-polluted soil.</title>
        <authorList>
            <person name="Cai M."/>
            <person name="Chen W.M."/>
            <person name="Nie Y."/>
            <person name="Chi C.Q."/>
            <person name="Wang Y.N."/>
            <person name="Tang Y.Q."/>
            <person name="Li G.Y."/>
            <person name="Wu X.L."/>
        </authorList>
    </citation>
    <scope>NUCLEOTIDE SEQUENCE [LARGE SCALE GENOMIC DNA]</scope>
    <source>
        <strain evidence="11">DSM 45089 / DQS3-9A1</strain>
    </source>
</reference>
<dbReference type="SUPFAM" id="SSF51556">
    <property type="entry name" value="Metallo-dependent hydrolases"/>
    <property type="match status" value="1"/>
</dbReference>
<dbReference type="eggNOG" id="COG1820">
    <property type="taxonomic scope" value="Bacteria"/>
</dbReference>
<evidence type="ECO:0000256" key="2">
    <source>
        <dbReference type="ARBA" id="ARBA00022723"/>
    </source>
</evidence>
<feature type="binding site" evidence="8">
    <location>
        <position position="186"/>
    </location>
    <ligand>
        <name>Zn(2+)</name>
        <dbReference type="ChEBI" id="CHEBI:29105"/>
    </ligand>
</feature>
<dbReference type="GO" id="GO:0046872">
    <property type="term" value="F:metal ion binding"/>
    <property type="evidence" value="ECO:0007669"/>
    <property type="project" value="UniProtKB-KW"/>
</dbReference>
<keyword evidence="11" id="KW-1185">Reference proteome</keyword>
<dbReference type="GO" id="GO:0006046">
    <property type="term" value="P:N-acetylglucosamine catabolic process"/>
    <property type="evidence" value="ECO:0007669"/>
    <property type="project" value="TreeGrafter"/>
</dbReference>
<name>F6EQL4_HOYSD</name>
<dbReference type="Proteomes" id="UP000009235">
    <property type="component" value="Chromosome"/>
</dbReference>
<dbReference type="OrthoDB" id="9776488at2"/>
<dbReference type="PANTHER" id="PTHR11113">
    <property type="entry name" value="N-ACETYLGLUCOSAMINE-6-PHOSPHATE DEACETYLASE"/>
    <property type="match status" value="1"/>
</dbReference>
<gene>
    <name evidence="10" type="primary">nagA</name>
    <name evidence="10" type="ordered locus">AS9A_3450</name>
</gene>
<dbReference type="EMBL" id="CP002786">
    <property type="protein sequence ID" value="AEF41891.1"/>
    <property type="molecule type" value="Genomic_DNA"/>
</dbReference>
<accession>F6EQL4</accession>
<feature type="binding site" evidence="7">
    <location>
        <position position="220"/>
    </location>
    <ligand>
        <name>substrate</name>
    </ligand>
</feature>
<dbReference type="Gene3D" id="2.30.40.10">
    <property type="entry name" value="Urease, subunit C, domain 1"/>
    <property type="match status" value="1"/>
</dbReference>
<feature type="active site" description="Proton donor/acceptor" evidence="6">
    <location>
        <position position="270"/>
    </location>
</feature>
<keyword evidence="4 5" id="KW-0119">Carbohydrate metabolism</keyword>
<dbReference type="AlphaFoldDB" id="F6EQL4"/>
<feature type="binding site" evidence="7">
    <location>
        <position position="247"/>
    </location>
    <ligand>
        <name>substrate</name>
    </ligand>
</feature>
<sequence>MTALRGRIITGTEVIGDGVVEFEGDTITWVGHTRDFTGDATETGATLIPGFVDVHCHGGGGAGFTGDPTAARTAVRYHRARGTTTQLASLVSAPGEVLESQVQNLAPLVHAGDLAGIHLEGPFLSAAKCGAQDPAAIVPGDPALLSRVLDAGEGVVRSQTLAPETANFRQLTHLLRSHDAVPCLGHTSADAATARAAMLTSPGKWCATHLFNAMPPLLHREPGPVAACLSAAAAGDMVVELIADGVHLAPDTVRMVFDLVGPSQIALVTDAMAAAGMADGDYMLGALDVRVDGGVARLREAEHCGADGKLPIAGGTASMIDILKHTVAAGVDLLSAVQAATVTPARLIGAYAGSIAARYPANIVALDDHLEPRSVWFRGQEIGTRTISGGPRPAPSHP</sequence>
<keyword evidence="3 5" id="KW-0378">Hydrolase</keyword>
<protein>
    <submittedName>
        <fullName evidence="10">N-acetylglucosamine-6-phosphate deacetylase</fullName>
    </submittedName>
</protein>
<dbReference type="SUPFAM" id="SSF51338">
    <property type="entry name" value="Composite domain of metallo-dependent hydrolases"/>
    <property type="match status" value="1"/>
</dbReference>
<comment type="similarity">
    <text evidence="1 5">Belongs to the metallo-dependent hydrolases superfamily. NagA family.</text>
</comment>
<dbReference type="KEGG" id="asd:AS9A_3450"/>
<evidence type="ECO:0000256" key="4">
    <source>
        <dbReference type="ARBA" id="ARBA00023277"/>
    </source>
</evidence>
<dbReference type="InterPro" id="IPR003764">
    <property type="entry name" value="GlcNAc_6-P_deAcase"/>
</dbReference>
<dbReference type="InterPro" id="IPR006680">
    <property type="entry name" value="Amidohydro-rel"/>
</dbReference>